<protein>
    <submittedName>
        <fullName evidence="11">Preprotein translocase subunit YajC</fullName>
    </submittedName>
</protein>
<keyword evidence="8" id="KW-0811">Translocation</keyword>
<keyword evidence="6" id="KW-0653">Protein transport</keyword>
<feature type="transmembrane region" description="Helical" evidence="10">
    <location>
        <begin position="12"/>
        <end position="30"/>
    </location>
</feature>
<evidence type="ECO:0000256" key="4">
    <source>
        <dbReference type="ARBA" id="ARBA00022475"/>
    </source>
</evidence>
<evidence type="ECO:0000256" key="2">
    <source>
        <dbReference type="ARBA" id="ARBA00006742"/>
    </source>
</evidence>
<keyword evidence="4" id="KW-1003">Cell membrane</keyword>
<evidence type="ECO:0000313" key="12">
    <source>
        <dbReference type="Proteomes" id="UP000295063"/>
    </source>
</evidence>
<dbReference type="SMART" id="SM01323">
    <property type="entry name" value="YajC"/>
    <property type="match status" value="1"/>
</dbReference>
<evidence type="ECO:0000256" key="9">
    <source>
        <dbReference type="ARBA" id="ARBA00023136"/>
    </source>
</evidence>
<evidence type="ECO:0000313" key="11">
    <source>
        <dbReference type="EMBL" id="TCL35816.1"/>
    </source>
</evidence>
<gene>
    <name evidence="11" type="ORF">EV210_11059</name>
</gene>
<dbReference type="NCBIfam" id="TIGR00739">
    <property type="entry name" value="yajC"/>
    <property type="match status" value="1"/>
</dbReference>
<evidence type="ECO:0000256" key="5">
    <source>
        <dbReference type="ARBA" id="ARBA00022692"/>
    </source>
</evidence>
<dbReference type="Pfam" id="PF02699">
    <property type="entry name" value="YajC"/>
    <property type="match status" value="1"/>
</dbReference>
<comment type="similarity">
    <text evidence="2">Belongs to the YajC family.</text>
</comment>
<evidence type="ECO:0000256" key="7">
    <source>
        <dbReference type="ARBA" id="ARBA00022989"/>
    </source>
</evidence>
<keyword evidence="12" id="KW-1185">Reference proteome</keyword>
<dbReference type="GO" id="GO:0005886">
    <property type="term" value="C:plasma membrane"/>
    <property type="evidence" value="ECO:0007669"/>
    <property type="project" value="UniProtKB-SubCell"/>
</dbReference>
<dbReference type="EMBL" id="SLUI01000010">
    <property type="protein sequence ID" value="TCL35816.1"/>
    <property type="molecule type" value="Genomic_DNA"/>
</dbReference>
<reference evidence="11 12" key="1">
    <citation type="submission" date="2019-03" db="EMBL/GenBank/DDBJ databases">
        <title>Genomic Encyclopedia of Type Strains, Phase IV (KMG-IV): sequencing the most valuable type-strain genomes for metagenomic binning, comparative biology and taxonomic classification.</title>
        <authorList>
            <person name="Goeker M."/>
        </authorList>
    </citation>
    <scope>NUCLEOTIDE SEQUENCE [LARGE SCALE GENOMIC DNA]</scope>
    <source>
        <strain evidence="11 12">DSM 15969</strain>
    </source>
</reference>
<sequence length="101" mass="11501">MPEFSTEVTQFIQASWPIVLMGVIFYFMLYRPQQKEQKKRTNMLGSLKKEDRVVTIGGVFGTITALTDKTVMLKIAEKVEIKVSRTAISHYQDSAKNGDNK</sequence>
<dbReference type="PANTHER" id="PTHR33909:SF1">
    <property type="entry name" value="SEC TRANSLOCON ACCESSORY COMPLEX SUBUNIT YAJC"/>
    <property type="match status" value="1"/>
</dbReference>
<dbReference type="OrthoDB" id="9800132at2"/>
<dbReference type="InterPro" id="IPR003849">
    <property type="entry name" value="Preprotein_translocase_YajC"/>
</dbReference>
<dbReference type="AlphaFoldDB" id="A0A4R1PUU5"/>
<dbReference type="PRINTS" id="PR01853">
    <property type="entry name" value="YAJCTRNLCASE"/>
</dbReference>
<evidence type="ECO:0000256" key="8">
    <source>
        <dbReference type="ARBA" id="ARBA00023010"/>
    </source>
</evidence>
<organism evidence="11 12">
    <name type="scientific">Anaerospora hongkongensis</name>
    <dbReference type="NCBI Taxonomy" id="244830"/>
    <lineage>
        <taxon>Bacteria</taxon>
        <taxon>Bacillati</taxon>
        <taxon>Bacillota</taxon>
        <taxon>Negativicutes</taxon>
        <taxon>Selenomonadales</taxon>
        <taxon>Sporomusaceae</taxon>
        <taxon>Anaerospora</taxon>
    </lineage>
</organism>
<keyword evidence="9 10" id="KW-0472">Membrane</keyword>
<evidence type="ECO:0000256" key="1">
    <source>
        <dbReference type="ARBA" id="ARBA00004162"/>
    </source>
</evidence>
<keyword evidence="3" id="KW-0813">Transport</keyword>
<dbReference type="RefSeq" id="WP_132082158.1">
    <property type="nucleotide sequence ID" value="NZ_DAIMLW010000173.1"/>
</dbReference>
<keyword evidence="5 10" id="KW-0812">Transmembrane</keyword>
<dbReference type="Proteomes" id="UP000295063">
    <property type="component" value="Unassembled WGS sequence"/>
</dbReference>
<comment type="caution">
    <text evidence="11">The sequence shown here is derived from an EMBL/GenBank/DDBJ whole genome shotgun (WGS) entry which is preliminary data.</text>
</comment>
<evidence type="ECO:0000256" key="6">
    <source>
        <dbReference type="ARBA" id="ARBA00022927"/>
    </source>
</evidence>
<evidence type="ECO:0000256" key="3">
    <source>
        <dbReference type="ARBA" id="ARBA00022448"/>
    </source>
</evidence>
<dbReference type="GO" id="GO:0015031">
    <property type="term" value="P:protein transport"/>
    <property type="evidence" value="ECO:0007669"/>
    <property type="project" value="UniProtKB-KW"/>
</dbReference>
<evidence type="ECO:0000256" key="10">
    <source>
        <dbReference type="SAM" id="Phobius"/>
    </source>
</evidence>
<dbReference type="PANTHER" id="PTHR33909">
    <property type="entry name" value="SEC TRANSLOCON ACCESSORY COMPLEX SUBUNIT YAJC"/>
    <property type="match status" value="1"/>
</dbReference>
<keyword evidence="7 10" id="KW-1133">Transmembrane helix</keyword>
<accession>A0A4R1PUU5</accession>
<proteinExistence type="inferred from homology"/>
<name>A0A4R1PUU5_9FIRM</name>
<comment type="subcellular location">
    <subcellularLocation>
        <location evidence="1">Cell membrane</location>
        <topology evidence="1">Single-pass membrane protein</topology>
    </subcellularLocation>
</comment>